<gene>
    <name evidence="1" type="ORF">BOW53_14205</name>
</gene>
<keyword evidence="2" id="KW-1185">Reference proteome</keyword>
<evidence type="ECO:0000313" key="1">
    <source>
        <dbReference type="EMBL" id="OOZ38798.1"/>
    </source>
</evidence>
<organism evidence="1 2">
    <name type="scientific">Solemya pervernicosa gill symbiont</name>
    <dbReference type="NCBI Taxonomy" id="642797"/>
    <lineage>
        <taxon>Bacteria</taxon>
        <taxon>Pseudomonadati</taxon>
        <taxon>Pseudomonadota</taxon>
        <taxon>Gammaproteobacteria</taxon>
        <taxon>sulfur-oxidizing symbionts</taxon>
    </lineage>
</organism>
<reference evidence="1 2" key="1">
    <citation type="submission" date="2016-11" db="EMBL/GenBank/DDBJ databases">
        <title>Mixed transmission modes and dynamic genome evolution in an obligate animal-bacterial symbiosis.</title>
        <authorList>
            <person name="Russell S.L."/>
            <person name="Corbett-Detig R.B."/>
            <person name="Cavanaugh C.M."/>
        </authorList>
    </citation>
    <scope>NUCLEOTIDE SEQUENCE [LARGE SCALE GENOMIC DNA]</scope>
    <source>
        <strain evidence="1">Sveles-Q1</strain>
    </source>
</reference>
<sequence>MKKWHSPDLMAVVMLFVGTGVMVTMFAHAGDEFPPPPCPSGCNGFTDPILPQIHAGADKSSRPKAKLFTLQHYHYLGGNKPDSGTGLGYVRQGSGLDMALTLDTPGLELSRKMGGMRAGLRFERDTVEKSDTAISIGFSHRW</sequence>
<accession>A0A1T2L128</accession>
<proteinExistence type="predicted"/>
<protein>
    <submittedName>
        <fullName evidence="1">Uncharacterized protein</fullName>
    </submittedName>
</protein>
<dbReference type="EMBL" id="MPRL01000073">
    <property type="protein sequence ID" value="OOZ38798.1"/>
    <property type="molecule type" value="Genomic_DNA"/>
</dbReference>
<name>A0A1T2L128_9GAMM</name>
<comment type="caution">
    <text evidence="1">The sequence shown here is derived from an EMBL/GenBank/DDBJ whole genome shotgun (WGS) entry which is preliminary data.</text>
</comment>
<evidence type="ECO:0000313" key="2">
    <source>
        <dbReference type="Proteomes" id="UP000191110"/>
    </source>
</evidence>
<dbReference type="RefSeq" id="WP_078484750.1">
    <property type="nucleotide sequence ID" value="NZ_MPRL01000073.1"/>
</dbReference>
<dbReference type="Proteomes" id="UP000191110">
    <property type="component" value="Unassembled WGS sequence"/>
</dbReference>
<dbReference type="AlphaFoldDB" id="A0A1T2L128"/>